<dbReference type="Gene3D" id="3.10.10.10">
    <property type="entry name" value="HIV Type 1 Reverse Transcriptase, subunit A, domain 1"/>
    <property type="match status" value="1"/>
</dbReference>
<dbReference type="FunFam" id="2.20.100.10:FF:000001">
    <property type="entry name" value="semaphorin-5A isoform X1"/>
    <property type="match status" value="1"/>
</dbReference>
<dbReference type="Gene3D" id="2.60.120.40">
    <property type="match status" value="2"/>
</dbReference>
<dbReference type="InterPro" id="IPR000884">
    <property type="entry name" value="TSP1_rpt"/>
</dbReference>
<gene>
    <name evidence="8" type="ORF">DGYR_LOCUS13966</name>
</gene>
<evidence type="ECO:0000259" key="7">
    <source>
        <dbReference type="Pfam" id="PF00386"/>
    </source>
</evidence>
<dbReference type="PRINTS" id="PR01705">
    <property type="entry name" value="TSP1REPEAT"/>
</dbReference>
<dbReference type="PANTHER" id="PTHR22906">
    <property type="entry name" value="PROPERDIN"/>
    <property type="match status" value="1"/>
</dbReference>
<dbReference type="InterPro" id="IPR001073">
    <property type="entry name" value="C1q_dom"/>
</dbReference>
<comment type="caution">
    <text evidence="8">The sequence shown here is derived from an EMBL/GenBank/DDBJ whole genome shotgun (WGS) entry which is preliminary data.</text>
</comment>
<comment type="subcellular location">
    <subcellularLocation>
        <location evidence="1">Secreted</location>
    </subcellularLocation>
</comment>
<name>A0A7I8WEW9_9ANNE</name>
<feature type="domain" description="C1q" evidence="7">
    <location>
        <begin position="443"/>
        <end position="565"/>
    </location>
</feature>
<dbReference type="AlphaFoldDB" id="A0A7I8WEW9"/>
<evidence type="ECO:0000313" key="9">
    <source>
        <dbReference type="Proteomes" id="UP000549394"/>
    </source>
</evidence>
<evidence type="ECO:0000256" key="6">
    <source>
        <dbReference type="SAM" id="MobiDB-lite"/>
    </source>
</evidence>
<evidence type="ECO:0000313" key="8">
    <source>
        <dbReference type="EMBL" id="CAD5126733.1"/>
    </source>
</evidence>
<protein>
    <submittedName>
        <fullName evidence="8">DgyrCDS14789</fullName>
    </submittedName>
</protein>
<keyword evidence="4" id="KW-0677">Repeat</keyword>
<reference evidence="8 9" key="1">
    <citation type="submission" date="2020-08" db="EMBL/GenBank/DDBJ databases">
        <authorList>
            <person name="Hejnol A."/>
        </authorList>
    </citation>
    <scope>NUCLEOTIDE SEQUENCE [LARGE SCALE GENOMIC DNA]</scope>
</reference>
<keyword evidence="5" id="KW-1015">Disulfide bond</keyword>
<dbReference type="SUPFAM" id="SSF82895">
    <property type="entry name" value="TSP-1 type 1 repeat"/>
    <property type="match status" value="1"/>
</dbReference>
<dbReference type="PROSITE" id="PS50092">
    <property type="entry name" value="TSP1"/>
    <property type="match status" value="1"/>
</dbReference>
<sequence>MLKNSKLKFTARFRLDDFRLKDKEITFNSLPKLNVCATQILLKESGGKHDEKDITIPETGRRTSKIYKLSTKSLHNNVLLGVTFYNKMELPLTSVRGRTLTMKKNESQIHTLQTTIEQENPKMKQKVAQILKKYKETIAEDRFDIGNPEVPPLEMTLEPGSTPYRQKPYRMPPQKQEECKQQIAELVKSKVIQPSKKEGRLAVLLNYGIKKDISYQQSKIKQVISSLKQKQARRSHQDPRTWEDNLETTSPGTIHLLLNIGRQFSNLATCFYELSTLLLNSHIVTCLNCSLTACVDPEFSGCLETAQQRPMSFSQKAIPCPSGELEFNGKQCFTKTNECNPNKNDTPQQCPDGYFYTPFVNTRECSAQMCVPLKDSKCPIAGGWSEWSIWSDCEPECGGDGIQTRRRDCNNPIPENGGPECPGTPIDIRECKSPNCTEPANPAFMVSLQETTHVNAENIQWSSIDVNDDNLYNSVTKEVRIKKPGMYFFSITTRTEKGTYMGLENSGVTVGLYKRIMYTHRTTTNTISRSALYFLSSIHRPFINHYKNNSILFGTERGKETAWVGFRYETNNYICAATDKISLASSKPLDIVIALRGFTMSPSKQIIYSRQAGLYYINFGGGIKYHQSDHKIEISTNNFIGKYSIIHSKIYFGGYRQPTYHLSRGFLHNMKAHERLQLHGSRHYTSPMLESYITAFQLNESLPAVFGYNNLTQCSSTLKTLTFDTIAIDTSNSWNRAGVFTAPINATYFIELSIVAHQAEAHIEVNNGIAFTLHKNNNHNRYAELVSRTGLVKLKVGDTCKVMYRGCVENTDM</sequence>
<evidence type="ECO:0000256" key="4">
    <source>
        <dbReference type="ARBA" id="ARBA00022737"/>
    </source>
</evidence>
<keyword evidence="9" id="KW-1185">Reference proteome</keyword>
<dbReference type="PANTHER" id="PTHR22906:SF43">
    <property type="entry name" value="PROPERDIN"/>
    <property type="match status" value="1"/>
</dbReference>
<keyword evidence="2" id="KW-0964">Secreted</keyword>
<keyword evidence="3" id="KW-0732">Signal</keyword>
<dbReference type="SMART" id="SM00209">
    <property type="entry name" value="TSP1"/>
    <property type="match status" value="1"/>
</dbReference>
<dbReference type="SUPFAM" id="SSF56672">
    <property type="entry name" value="DNA/RNA polymerases"/>
    <property type="match status" value="1"/>
</dbReference>
<dbReference type="EMBL" id="CAJFCJ010000077">
    <property type="protein sequence ID" value="CAD5126733.1"/>
    <property type="molecule type" value="Genomic_DNA"/>
</dbReference>
<dbReference type="Pfam" id="PF00090">
    <property type="entry name" value="TSP_1"/>
    <property type="match status" value="1"/>
</dbReference>
<accession>A0A7I8WEW9</accession>
<dbReference type="Pfam" id="PF00386">
    <property type="entry name" value="C1q"/>
    <property type="match status" value="1"/>
</dbReference>
<dbReference type="InterPro" id="IPR036383">
    <property type="entry name" value="TSP1_rpt_sf"/>
</dbReference>
<organism evidence="8 9">
    <name type="scientific">Dimorphilus gyrociliatus</name>
    <dbReference type="NCBI Taxonomy" id="2664684"/>
    <lineage>
        <taxon>Eukaryota</taxon>
        <taxon>Metazoa</taxon>
        <taxon>Spiralia</taxon>
        <taxon>Lophotrochozoa</taxon>
        <taxon>Annelida</taxon>
        <taxon>Polychaeta</taxon>
        <taxon>Polychaeta incertae sedis</taxon>
        <taxon>Dinophilidae</taxon>
        <taxon>Dimorphilus</taxon>
    </lineage>
</organism>
<evidence type="ECO:0000256" key="1">
    <source>
        <dbReference type="ARBA" id="ARBA00004613"/>
    </source>
</evidence>
<dbReference type="InterPro" id="IPR008983">
    <property type="entry name" value="Tumour_necrosis_fac-like_dom"/>
</dbReference>
<dbReference type="InterPro" id="IPR052065">
    <property type="entry name" value="Compl_asym_regulator"/>
</dbReference>
<dbReference type="Proteomes" id="UP000549394">
    <property type="component" value="Unassembled WGS sequence"/>
</dbReference>
<dbReference type="InterPro" id="IPR043502">
    <property type="entry name" value="DNA/RNA_pol_sf"/>
</dbReference>
<evidence type="ECO:0000256" key="5">
    <source>
        <dbReference type="ARBA" id="ARBA00023157"/>
    </source>
</evidence>
<dbReference type="OrthoDB" id="10062639at2759"/>
<feature type="region of interest" description="Disordered" evidence="6">
    <location>
        <begin position="145"/>
        <end position="170"/>
    </location>
</feature>
<proteinExistence type="predicted"/>
<evidence type="ECO:0000256" key="2">
    <source>
        <dbReference type="ARBA" id="ARBA00022525"/>
    </source>
</evidence>
<evidence type="ECO:0000256" key="3">
    <source>
        <dbReference type="ARBA" id="ARBA00022729"/>
    </source>
</evidence>
<dbReference type="SUPFAM" id="SSF49842">
    <property type="entry name" value="TNF-like"/>
    <property type="match status" value="2"/>
</dbReference>
<dbReference type="Gene3D" id="2.20.100.10">
    <property type="entry name" value="Thrombospondin type-1 (TSP1) repeat"/>
    <property type="match status" value="1"/>
</dbReference>